<proteinExistence type="inferred from homology"/>
<dbReference type="Gene3D" id="3.40.50.2000">
    <property type="entry name" value="Glycogen Phosphorylase B"/>
    <property type="match status" value="2"/>
</dbReference>
<dbReference type="Pfam" id="PF02350">
    <property type="entry name" value="Epimerase_2"/>
    <property type="match status" value="1"/>
</dbReference>
<dbReference type="EC" id="5.1.3.14" evidence="3"/>
<dbReference type="InterPro" id="IPR029767">
    <property type="entry name" value="WecB-like"/>
</dbReference>
<dbReference type="AlphaFoldDB" id="A0A3M9NDZ8"/>
<gene>
    <name evidence="3" type="ORF">EFY79_13190</name>
</gene>
<dbReference type="SUPFAM" id="SSF53756">
    <property type="entry name" value="UDP-Glycosyltransferase/glycogen phosphorylase"/>
    <property type="match status" value="1"/>
</dbReference>
<name>A0A3M9NDZ8_9BACT</name>
<accession>A0A3M9NDZ8</accession>
<sequence>MIKVVTVIGARPQFVKAATVSRAFSKYPTEVSEVIIHTGQHFDQNMSQIFFDEMEIPVPDYNLDIHGLSHGAMTGQMLEGIEEILLKEKPDYLLVYGDTNSTLAGALAAKKFHIKVIHVEAGLRSYNNDMPEEINRILTDRISDILFCPTETAVNNLMNEGFANIQSKIILSGDVMQDAALYYKAKSDQESKTLQDNGLQDGAYALATIHRAENTDNIDRLREIVTALNKVNTTIPVVVPLHPRTGKILATSHIIPEFKIIEPVGYFDMVQLLSHSKFVLTDSGGVQKEAYFFNKYCITLRNETEWIELVANGYNQLVGASSEKILAAVKSISNKEFVKSSELYGGGNAAERICDEIMSSQSEKNNLKENI</sequence>
<evidence type="ECO:0000313" key="4">
    <source>
        <dbReference type="Proteomes" id="UP000267223"/>
    </source>
</evidence>
<dbReference type="PANTHER" id="PTHR43174">
    <property type="entry name" value="UDP-N-ACETYLGLUCOSAMINE 2-EPIMERASE"/>
    <property type="match status" value="1"/>
</dbReference>
<keyword evidence="1 3" id="KW-0413">Isomerase</keyword>
<dbReference type="RefSeq" id="WP_123121195.1">
    <property type="nucleotide sequence ID" value="NZ_RJJR01000011.1"/>
</dbReference>
<feature type="domain" description="UDP-N-acetylglucosamine 2-epimerase" evidence="2">
    <location>
        <begin position="30"/>
        <end position="357"/>
    </location>
</feature>
<reference evidence="3 4" key="1">
    <citation type="submission" date="2018-11" db="EMBL/GenBank/DDBJ databases">
        <title>Draft genome sequence of Ferruginibacter sp. BO-59.</title>
        <authorList>
            <person name="Im W.T."/>
        </authorList>
    </citation>
    <scope>NUCLEOTIDE SEQUENCE [LARGE SCALE GENOMIC DNA]</scope>
    <source>
        <strain evidence="3 4">BO-59</strain>
    </source>
</reference>
<dbReference type="GO" id="GO:0008761">
    <property type="term" value="F:UDP-N-acetylglucosamine 2-epimerase activity"/>
    <property type="evidence" value="ECO:0007669"/>
    <property type="project" value="UniProtKB-EC"/>
</dbReference>
<dbReference type="CDD" id="cd03786">
    <property type="entry name" value="GTB_UDP-GlcNAc_2-Epimerase"/>
    <property type="match status" value="1"/>
</dbReference>
<evidence type="ECO:0000256" key="1">
    <source>
        <dbReference type="RuleBase" id="RU003513"/>
    </source>
</evidence>
<comment type="caution">
    <text evidence="3">The sequence shown here is derived from an EMBL/GenBank/DDBJ whole genome shotgun (WGS) entry which is preliminary data.</text>
</comment>
<dbReference type="NCBIfam" id="TIGR00236">
    <property type="entry name" value="wecB"/>
    <property type="match status" value="1"/>
</dbReference>
<keyword evidence="4" id="KW-1185">Reference proteome</keyword>
<comment type="similarity">
    <text evidence="1">Belongs to the UDP-N-acetylglucosamine 2-epimerase family.</text>
</comment>
<evidence type="ECO:0000259" key="2">
    <source>
        <dbReference type="Pfam" id="PF02350"/>
    </source>
</evidence>
<dbReference type="PANTHER" id="PTHR43174:SF1">
    <property type="entry name" value="UDP-N-ACETYLGLUCOSAMINE 2-EPIMERASE"/>
    <property type="match status" value="1"/>
</dbReference>
<protein>
    <submittedName>
        <fullName evidence="3">UDP-N-acetylglucosamine 2-epimerase (Non-hydrolyzing)</fullName>
        <ecNumber evidence="3">5.1.3.14</ecNumber>
    </submittedName>
</protein>
<dbReference type="InterPro" id="IPR003331">
    <property type="entry name" value="UDP_GlcNAc_Epimerase_2_dom"/>
</dbReference>
<dbReference type="OrthoDB" id="9803238at2"/>
<evidence type="ECO:0000313" key="3">
    <source>
        <dbReference type="EMBL" id="RNI35208.1"/>
    </source>
</evidence>
<dbReference type="EMBL" id="RJJR01000011">
    <property type="protein sequence ID" value="RNI35208.1"/>
    <property type="molecule type" value="Genomic_DNA"/>
</dbReference>
<organism evidence="3 4">
    <name type="scientific">Hanamia caeni</name>
    <dbReference type="NCBI Taxonomy" id="2294116"/>
    <lineage>
        <taxon>Bacteria</taxon>
        <taxon>Pseudomonadati</taxon>
        <taxon>Bacteroidota</taxon>
        <taxon>Chitinophagia</taxon>
        <taxon>Chitinophagales</taxon>
        <taxon>Chitinophagaceae</taxon>
        <taxon>Hanamia</taxon>
    </lineage>
</organism>
<dbReference type="Proteomes" id="UP000267223">
    <property type="component" value="Unassembled WGS sequence"/>
</dbReference>